<gene>
    <name evidence="12" type="ORF">ACAT0790_LOCUS23943</name>
</gene>
<dbReference type="PRINTS" id="PR00734">
    <property type="entry name" value="GLHYDRLASE7"/>
</dbReference>
<keyword evidence="11" id="KW-1133">Transmembrane helix</keyword>
<keyword evidence="6" id="KW-0325">Glycoprotein</keyword>
<dbReference type="Pfam" id="PF00840">
    <property type="entry name" value="Glyco_hydro_7"/>
    <property type="match status" value="1"/>
</dbReference>
<evidence type="ECO:0000256" key="5">
    <source>
        <dbReference type="ARBA" id="ARBA00023001"/>
    </source>
</evidence>
<dbReference type="InterPro" id="IPR037019">
    <property type="entry name" value="Glyco_hydro_7_sf"/>
</dbReference>
<dbReference type="PANTHER" id="PTHR33753:SF1">
    <property type="entry name" value="ENDO-BETA-1,4-GLUCANASE CELB"/>
    <property type="match status" value="1"/>
</dbReference>
<evidence type="ECO:0000256" key="1">
    <source>
        <dbReference type="ARBA" id="ARBA00000966"/>
    </source>
</evidence>
<evidence type="ECO:0000256" key="11">
    <source>
        <dbReference type="SAM" id="Phobius"/>
    </source>
</evidence>
<evidence type="ECO:0000256" key="3">
    <source>
        <dbReference type="ARBA" id="ARBA00012601"/>
    </source>
</evidence>
<dbReference type="InterPro" id="IPR001722">
    <property type="entry name" value="Glyco_hydro_7"/>
</dbReference>
<dbReference type="SUPFAM" id="SSF49899">
    <property type="entry name" value="Concanavalin A-like lectins/glucanases"/>
    <property type="match status" value="1"/>
</dbReference>
<keyword evidence="5" id="KW-0136">Cellulose degradation</keyword>
<dbReference type="InterPro" id="IPR013320">
    <property type="entry name" value="ConA-like_dom_sf"/>
</dbReference>
<dbReference type="CDD" id="cd07999">
    <property type="entry name" value="GH7_CBH_EG"/>
    <property type="match status" value="1"/>
</dbReference>
<organism evidence="12">
    <name type="scientific">Alexandrium catenella</name>
    <name type="common">Red tide dinoflagellate</name>
    <name type="synonym">Gonyaulax catenella</name>
    <dbReference type="NCBI Taxonomy" id="2925"/>
    <lineage>
        <taxon>Eukaryota</taxon>
        <taxon>Sar</taxon>
        <taxon>Alveolata</taxon>
        <taxon>Dinophyceae</taxon>
        <taxon>Gonyaulacales</taxon>
        <taxon>Pyrocystaceae</taxon>
        <taxon>Alexandrium</taxon>
    </lineage>
</organism>
<feature type="region of interest" description="Disordered" evidence="10">
    <location>
        <begin position="376"/>
        <end position="399"/>
    </location>
</feature>
<comment type="catalytic activity">
    <reaction evidence="1">
        <text>Endohydrolysis of (1-&gt;4)-beta-D-glucosidic linkages in cellulose, lichenin and cereal beta-D-glucans.</text>
        <dbReference type="EC" id="3.2.1.4"/>
    </reaction>
</comment>
<evidence type="ECO:0000256" key="4">
    <source>
        <dbReference type="ARBA" id="ARBA00022801"/>
    </source>
</evidence>
<evidence type="ECO:0000256" key="9">
    <source>
        <dbReference type="ARBA" id="ARBA00023326"/>
    </source>
</evidence>
<keyword evidence="8" id="KW-0326">Glycosidase</keyword>
<evidence type="ECO:0000256" key="8">
    <source>
        <dbReference type="ARBA" id="ARBA00023295"/>
    </source>
</evidence>
<reference evidence="12" key="1">
    <citation type="submission" date="2021-01" db="EMBL/GenBank/DDBJ databases">
        <authorList>
            <person name="Corre E."/>
            <person name="Pelletier E."/>
            <person name="Niang G."/>
            <person name="Scheremetjew M."/>
            <person name="Finn R."/>
            <person name="Kale V."/>
            <person name="Holt S."/>
            <person name="Cochrane G."/>
            <person name="Meng A."/>
            <person name="Brown T."/>
            <person name="Cohen L."/>
        </authorList>
    </citation>
    <scope>NUCLEOTIDE SEQUENCE</scope>
    <source>
        <strain evidence="12">OF101</strain>
    </source>
</reference>
<dbReference type="AlphaFoldDB" id="A0A7S1QGV2"/>
<evidence type="ECO:0000256" key="10">
    <source>
        <dbReference type="SAM" id="MobiDB-lite"/>
    </source>
</evidence>
<dbReference type="PANTHER" id="PTHR33753">
    <property type="entry name" value="1,4-BETA-D-GLUCAN CELLOBIOHYDROLASE B"/>
    <property type="match status" value="1"/>
</dbReference>
<feature type="transmembrane region" description="Helical" evidence="11">
    <location>
        <begin position="554"/>
        <end position="575"/>
    </location>
</feature>
<keyword evidence="7" id="KW-0119">Carbohydrate metabolism</keyword>
<dbReference type="EC" id="3.2.1.4" evidence="3"/>
<keyword evidence="11" id="KW-0812">Transmembrane</keyword>
<evidence type="ECO:0000313" key="12">
    <source>
        <dbReference type="EMBL" id="CAD9134827.1"/>
    </source>
</evidence>
<evidence type="ECO:0000256" key="2">
    <source>
        <dbReference type="ARBA" id="ARBA00006044"/>
    </source>
</evidence>
<keyword evidence="9" id="KW-0624">Polysaccharide degradation</keyword>
<dbReference type="GO" id="GO:0030245">
    <property type="term" value="P:cellulose catabolic process"/>
    <property type="evidence" value="ECO:0007669"/>
    <property type="project" value="UniProtKB-KW"/>
</dbReference>
<sequence>MDSQWRWLHDARKNKYENCISGTPPAWATSICSSNQECAAGCALEGMSTSEYGHKYGISTVPGGVDLKFKNGESIGSRLYMMADEDRYEMFKLLGKEFTLDVDVSTLECGLNGAVYFVEMKEDGGMGEGGNTAGAKLGTGYCDAQCPHDLKFLAGEANVKGWHEAKAGPEGHYGYCCAEMDIWEANREATAFTTHACNIEGPLKCEGTGKNTCGDVPEDCKCCGEEDCSCCGRYKGVCDKDGCDYNHFRLGDENYYGHGSSFTVDSSKPITVVTQFLTDDAGDLSEIRRLYVQDGKVIKNSKVTNLDGFEGDSITNEMCLAQKESFDNPDDFTPKDRLAGMGKALKRGMVLVLSLWDDMKTQMDWLDSVAPVDQPDRFPVTKPGVKRGPCKNGDGDPHKIRARIPNAHVTYANIRIGEIGSTYTAKAEETVKQNNWDELPEGGTEGKSGGDGGEEHPGFPPVAGTFDDFPAFPQVSREAEPEFSEPECCTAALESSDACGTCWQGAAISSGWCAQEDRCTSDCGGTWCPNGAQKKFEMLPAGAAGLVPGRLPSAIPVLAAAAALLLPLSASLAWLRARRGAAAARSYETLEPSTGVA</sequence>
<comment type="similarity">
    <text evidence="2">Belongs to the glycosyl hydrolase 7 (cellulase C) family.</text>
</comment>
<keyword evidence="4" id="KW-0378">Hydrolase</keyword>
<protein>
    <recommendedName>
        <fullName evidence="3">cellulase</fullName>
        <ecNumber evidence="3">3.2.1.4</ecNumber>
    </recommendedName>
</protein>
<keyword evidence="11" id="KW-0472">Membrane</keyword>
<dbReference type="Gene3D" id="2.70.100.10">
    <property type="entry name" value="Glycoside hydrolase, family 7, domain"/>
    <property type="match status" value="1"/>
</dbReference>
<evidence type="ECO:0000256" key="7">
    <source>
        <dbReference type="ARBA" id="ARBA00023277"/>
    </source>
</evidence>
<proteinExistence type="inferred from homology"/>
<dbReference type="GO" id="GO:0008810">
    <property type="term" value="F:cellulase activity"/>
    <property type="evidence" value="ECO:0007669"/>
    <property type="project" value="UniProtKB-EC"/>
</dbReference>
<evidence type="ECO:0000256" key="6">
    <source>
        <dbReference type="ARBA" id="ARBA00023180"/>
    </source>
</evidence>
<name>A0A7S1QGV2_ALECA</name>
<accession>A0A7S1QGV2</accession>
<feature type="region of interest" description="Disordered" evidence="10">
    <location>
        <begin position="432"/>
        <end position="467"/>
    </location>
</feature>
<dbReference type="EMBL" id="HBGE01039794">
    <property type="protein sequence ID" value="CAD9134827.1"/>
    <property type="molecule type" value="Transcribed_RNA"/>
</dbReference>